<evidence type="ECO:0000256" key="6">
    <source>
        <dbReference type="ARBA" id="ARBA00023049"/>
    </source>
</evidence>
<dbReference type="PANTHER" id="PTHR43690:SF18">
    <property type="entry name" value="INSULIN-DEGRADING ENZYME-RELATED"/>
    <property type="match status" value="1"/>
</dbReference>
<organism evidence="9 10">
    <name type="scientific">Phaeodactylum tricornutum (strain CCAP 1055/1)</name>
    <dbReference type="NCBI Taxonomy" id="556484"/>
    <lineage>
        <taxon>Eukaryota</taxon>
        <taxon>Sar</taxon>
        <taxon>Stramenopiles</taxon>
        <taxon>Ochrophyta</taxon>
        <taxon>Bacillariophyta</taxon>
        <taxon>Bacillariophyceae</taxon>
        <taxon>Bacillariophycidae</taxon>
        <taxon>Naviculales</taxon>
        <taxon>Phaeodactylaceae</taxon>
        <taxon>Phaeodactylum</taxon>
    </lineage>
</organism>
<dbReference type="Pfam" id="PF00675">
    <property type="entry name" value="Peptidase_M16"/>
    <property type="match status" value="1"/>
</dbReference>
<protein>
    <recommendedName>
        <fullName evidence="8">Peptidase M16 N-terminal domain-containing protein</fullName>
    </recommendedName>
</protein>
<evidence type="ECO:0000256" key="3">
    <source>
        <dbReference type="ARBA" id="ARBA00022723"/>
    </source>
</evidence>
<feature type="signal peptide" evidence="7">
    <location>
        <begin position="1"/>
        <end position="21"/>
    </location>
</feature>
<dbReference type="RefSeq" id="XP_002182434.1">
    <property type="nucleotide sequence ID" value="XM_002182398.1"/>
</dbReference>
<reference evidence="10" key="2">
    <citation type="submission" date="2008-08" db="EMBL/GenBank/DDBJ databases">
        <authorList>
            <consortium name="Diatom Consortium"/>
            <person name="Grigoriev I."/>
            <person name="Grimwood J."/>
            <person name="Kuo A."/>
            <person name="Otillar R.P."/>
            <person name="Salamov A."/>
            <person name="Detter J.C."/>
            <person name="Lindquist E."/>
            <person name="Shapiro H."/>
            <person name="Lucas S."/>
            <person name="Glavina del Rio T."/>
            <person name="Pitluck S."/>
            <person name="Rokhsar D."/>
            <person name="Bowler C."/>
        </authorList>
    </citation>
    <scope>GENOME REANNOTATION</scope>
    <source>
        <strain evidence="10">CCAP 1055/1</strain>
    </source>
</reference>
<evidence type="ECO:0000256" key="1">
    <source>
        <dbReference type="ARBA" id="ARBA00007261"/>
    </source>
</evidence>
<reference evidence="9 10" key="1">
    <citation type="journal article" date="2008" name="Nature">
        <title>The Phaeodactylum genome reveals the evolutionary history of diatom genomes.</title>
        <authorList>
            <person name="Bowler C."/>
            <person name="Allen A.E."/>
            <person name="Badger J.H."/>
            <person name="Grimwood J."/>
            <person name="Jabbari K."/>
            <person name="Kuo A."/>
            <person name="Maheswari U."/>
            <person name="Martens C."/>
            <person name="Maumus F."/>
            <person name="Otillar R.P."/>
            <person name="Rayko E."/>
            <person name="Salamov A."/>
            <person name="Vandepoele K."/>
            <person name="Beszteri B."/>
            <person name="Gruber A."/>
            <person name="Heijde M."/>
            <person name="Katinka M."/>
            <person name="Mock T."/>
            <person name="Valentin K."/>
            <person name="Verret F."/>
            <person name="Berges J.A."/>
            <person name="Brownlee C."/>
            <person name="Cadoret J.P."/>
            <person name="Chiovitti A."/>
            <person name="Choi C.J."/>
            <person name="Coesel S."/>
            <person name="De Martino A."/>
            <person name="Detter J.C."/>
            <person name="Durkin C."/>
            <person name="Falciatore A."/>
            <person name="Fournet J."/>
            <person name="Haruta M."/>
            <person name="Huysman M.J."/>
            <person name="Jenkins B.D."/>
            <person name="Jiroutova K."/>
            <person name="Jorgensen R.E."/>
            <person name="Joubert Y."/>
            <person name="Kaplan A."/>
            <person name="Kroger N."/>
            <person name="Kroth P.G."/>
            <person name="La Roche J."/>
            <person name="Lindquist E."/>
            <person name="Lommer M."/>
            <person name="Martin-Jezequel V."/>
            <person name="Lopez P.J."/>
            <person name="Lucas S."/>
            <person name="Mangogna M."/>
            <person name="McGinnis K."/>
            <person name="Medlin L.K."/>
            <person name="Montsant A."/>
            <person name="Oudot-Le Secq M.P."/>
            <person name="Napoli C."/>
            <person name="Obornik M."/>
            <person name="Parker M.S."/>
            <person name="Petit J.L."/>
            <person name="Porcel B.M."/>
            <person name="Poulsen N."/>
            <person name="Robison M."/>
            <person name="Rychlewski L."/>
            <person name="Rynearson T.A."/>
            <person name="Schmutz J."/>
            <person name="Shapiro H."/>
            <person name="Siaut M."/>
            <person name="Stanley M."/>
            <person name="Sussman M.R."/>
            <person name="Taylor A.R."/>
            <person name="Vardi A."/>
            <person name="von Dassow P."/>
            <person name="Vyverman W."/>
            <person name="Willis A."/>
            <person name="Wyrwicz L.S."/>
            <person name="Rokhsar D.S."/>
            <person name="Weissenbach J."/>
            <person name="Armbrust E.V."/>
            <person name="Green B.R."/>
            <person name="Van de Peer Y."/>
            <person name="Grigoriev I.V."/>
        </authorList>
    </citation>
    <scope>NUCLEOTIDE SEQUENCE [LARGE SCALE GENOMIC DNA]</scope>
    <source>
        <strain evidence="9 10">CCAP 1055/1</strain>
    </source>
</reference>
<keyword evidence="10" id="KW-1185">Reference proteome</keyword>
<dbReference type="OrthoDB" id="952271at2759"/>
<gene>
    <name evidence="9" type="ORF">PHATRDRAFT_47985</name>
</gene>
<dbReference type="Proteomes" id="UP000000759">
    <property type="component" value="Chromosome 15"/>
</dbReference>
<dbReference type="Gene3D" id="3.30.830.10">
    <property type="entry name" value="Metalloenzyme, LuxS/M16 peptidase-like"/>
    <property type="match status" value="3"/>
</dbReference>
<dbReference type="InterPro" id="IPR050626">
    <property type="entry name" value="Peptidase_M16"/>
</dbReference>
<dbReference type="GO" id="GO:0046872">
    <property type="term" value="F:metal ion binding"/>
    <property type="evidence" value="ECO:0007669"/>
    <property type="project" value="UniProtKB-KW"/>
</dbReference>
<dbReference type="EMBL" id="CM000617">
    <property type="protein sequence ID" value="EEC46335.1"/>
    <property type="molecule type" value="Genomic_DNA"/>
</dbReference>
<dbReference type="InterPro" id="IPR011249">
    <property type="entry name" value="Metalloenz_LuxS/M16"/>
</dbReference>
<dbReference type="InParanoid" id="B7G5K9"/>
<evidence type="ECO:0000256" key="2">
    <source>
        <dbReference type="ARBA" id="ARBA00022670"/>
    </source>
</evidence>
<evidence type="ECO:0000313" key="9">
    <source>
        <dbReference type="EMBL" id="EEC46335.1"/>
    </source>
</evidence>
<evidence type="ECO:0000259" key="8">
    <source>
        <dbReference type="Pfam" id="PF00675"/>
    </source>
</evidence>
<dbReference type="eggNOG" id="KOG0959">
    <property type="taxonomic scope" value="Eukaryota"/>
</dbReference>
<evidence type="ECO:0000313" key="10">
    <source>
        <dbReference type="Proteomes" id="UP000000759"/>
    </source>
</evidence>
<dbReference type="PaxDb" id="2850-Phatr47985"/>
<accession>B7G5K9</accession>
<dbReference type="GO" id="GO:0006508">
    <property type="term" value="P:proteolysis"/>
    <property type="evidence" value="ECO:0007669"/>
    <property type="project" value="UniProtKB-KW"/>
</dbReference>
<dbReference type="OMA" id="WYLMPSP"/>
<keyword evidence="5" id="KW-0862">Zinc</keyword>
<dbReference type="HOGENOM" id="CLU_314111_0_0_1"/>
<sequence length="932" mass="102628">MDARFFVCFVILSSPLTVATALSTSIVDNVSNASLRRCNRAKGSRLFLSSDYDENFSSGHGGTNRREFLTWGPAATTALSVFDFGSPRNAFAANLFDSPYLPKANEKDVERIPYSSARKYKTVTLANGLRALLVNDKRAFRSSAALSIAGAGQFADPQDLPGLAHLMEHMILSFKSRSSFGKSKDFEDWLADVEGASNAFTAYDTVCFHFSCPDVALSEALDRFSGLFLESNVVQVCRTEKTVRREIRRVDSELDFEDPNIQALYLAKDFVNPENPYSRFSAGNLNTLERTPKELGVDVGERLIEFFRSRYRPEQAVLVVVSPQDFFTTGRWIAPFSSILSRWRVTDVTTSRKNIYPGGFLLGNRLKHMVLYCKGESQTEKISFEWTLGLDYADIGSASKPFVTATQIGFILSQIISRRGPGSLYQYLLRRGWVPSGNTGVPRITIPLEVSRFQIIKIEVLLTTEGYLNRSSVVAAVYDCIDLIKKGQTFKLPRELISQYVNVAKLFGYTLAPRPPDAIELAIDAQIFGVGGPNNVGSGKWYRFIAIDERGATALLQRTISIALATMSDPSNALIIASAGNNALKQEGMRLPLDGKPSTPSSKWLSEPVTGGLFFFDDMLRRRAGVETLILSKLVFDEELVRPVFNPLIPIALRPPRNVIEPEGFSNTNERLTFETDQDVSLSKDGNWKILGAEPGQVGLPLPRCPPETTCRCAFTLQLLSPRPARANVRQAAFAELWKLSLELAITDLAELGAPGSLAYDISFNKFGLRLTFLGISQNISSYARRICRRLVKHHFTLLTGPEMLPPSLTAMAVSTASRVPNLSQQRRSPIVSNLRRATSYDAATEGIAFLRSCSGAVCFAEGDLLQSEVVALLSDLNDIFSESIGSGSRSSAAIPTINDLVYKPVWKPRFASSCAVPGVALVSDACGRLPR</sequence>
<dbReference type="PANTHER" id="PTHR43690">
    <property type="entry name" value="NARDILYSIN"/>
    <property type="match status" value="1"/>
</dbReference>
<keyword evidence="4" id="KW-0378">Hydrolase</keyword>
<keyword evidence="7" id="KW-0732">Signal</keyword>
<dbReference type="SUPFAM" id="SSF63411">
    <property type="entry name" value="LuxS/MPP-like metallohydrolase"/>
    <property type="match status" value="2"/>
</dbReference>
<dbReference type="AlphaFoldDB" id="B7G5K9"/>
<name>B7G5K9_PHATC</name>
<dbReference type="GO" id="GO:0008237">
    <property type="term" value="F:metallopeptidase activity"/>
    <property type="evidence" value="ECO:0007669"/>
    <property type="project" value="UniProtKB-KW"/>
</dbReference>
<dbReference type="KEGG" id="pti:PHATRDRAFT_47985"/>
<keyword evidence="2" id="KW-0645">Protease</keyword>
<comment type="similarity">
    <text evidence="1">Belongs to the peptidase M16 family.</text>
</comment>
<evidence type="ECO:0000256" key="5">
    <source>
        <dbReference type="ARBA" id="ARBA00022833"/>
    </source>
</evidence>
<dbReference type="GeneID" id="7203215"/>
<dbReference type="InterPro" id="IPR011765">
    <property type="entry name" value="Pept_M16_N"/>
</dbReference>
<evidence type="ECO:0000256" key="7">
    <source>
        <dbReference type="SAM" id="SignalP"/>
    </source>
</evidence>
<dbReference type="STRING" id="556484.B7G5K9"/>
<keyword evidence="3" id="KW-0479">Metal-binding</keyword>
<keyword evidence="6" id="KW-0482">Metalloprotease</keyword>
<evidence type="ECO:0000256" key="4">
    <source>
        <dbReference type="ARBA" id="ARBA00022801"/>
    </source>
</evidence>
<feature type="chain" id="PRO_5002855798" description="Peptidase M16 N-terminal domain-containing protein" evidence="7">
    <location>
        <begin position="22"/>
        <end position="932"/>
    </location>
</feature>
<proteinExistence type="inferred from homology"/>
<feature type="domain" description="Peptidase M16 N-terminal" evidence="8">
    <location>
        <begin position="131"/>
        <end position="254"/>
    </location>
</feature>